<sequence length="417" mass="43269">MRIALHTGKGGVGKTTLSVATAVAAAREGHRTLILSTDPAHSVADVLGAPVAADPTPVADVPGLWAAQVDTRRRVEESWAGIRQYLVGMLAAGGMAEVQAEELTVLPGAEEMVALLELRRHAESAEFDVIVVDCAPSGETLRLLALPETVQFYASRLLRGPNRLLRGLAAGLAGLSGGPTPPTQVRDAVADLLADLGRARDLLADPTVTGIRIVLTPERVVVAEGRRLLTALALHGFPVESVLVNRVLPDAADGAFVARQRAGQQTVLAGIAESFPGIPVTAVPTQAGEPVGADALGELAVAAFAGASVLPPLTATPVLQVSGSGGEYRLEIALPHVDRAEVGLSRVQDDLIVTVGDHRRRIALPSLLQRCLTRGARLADGRLTVEFVADPQAWPTDLLAGATGERRAAAETLAGAS</sequence>
<evidence type="ECO:0000259" key="2">
    <source>
        <dbReference type="Pfam" id="PF02374"/>
    </source>
</evidence>
<dbReference type="SUPFAM" id="SSF52540">
    <property type="entry name" value="P-loop containing nucleoside triphosphate hydrolases"/>
    <property type="match status" value="1"/>
</dbReference>
<dbReference type="Gene3D" id="3.40.50.300">
    <property type="entry name" value="P-loop containing nucleotide triphosphate hydrolases"/>
    <property type="match status" value="1"/>
</dbReference>
<organism evidence="4 5">
    <name type="scientific">Nakamurella flavida</name>
    <dbReference type="NCBI Taxonomy" id="363630"/>
    <lineage>
        <taxon>Bacteria</taxon>
        <taxon>Bacillati</taxon>
        <taxon>Actinomycetota</taxon>
        <taxon>Actinomycetes</taxon>
        <taxon>Nakamurellales</taxon>
        <taxon>Nakamurellaceae</taxon>
        <taxon>Nakamurella</taxon>
    </lineage>
</organism>
<evidence type="ECO:0000313" key="5">
    <source>
        <dbReference type="Proteomes" id="UP000663801"/>
    </source>
</evidence>
<evidence type="ECO:0000313" key="4">
    <source>
        <dbReference type="EMBL" id="MBM9476089.1"/>
    </source>
</evidence>
<dbReference type="Proteomes" id="UP000663801">
    <property type="component" value="Unassembled WGS sequence"/>
</dbReference>
<feature type="domain" description="ArsA HSP20-like" evidence="3">
    <location>
        <begin position="325"/>
        <end position="387"/>
    </location>
</feature>
<evidence type="ECO:0000259" key="3">
    <source>
        <dbReference type="Pfam" id="PF17886"/>
    </source>
</evidence>
<proteinExistence type="inferred from homology"/>
<dbReference type="NCBIfam" id="TIGR00345">
    <property type="entry name" value="GET3_arsA_TRC40"/>
    <property type="match status" value="1"/>
</dbReference>
<dbReference type="RefSeq" id="WP_205256192.1">
    <property type="nucleotide sequence ID" value="NZ_BAAAPV010000003.1"/>
</dbReference>
<protein>
    <submittedName>
        <fullName evidence="4">ArsA family ATPase</fullName>
    </submittedName>
</protein>
<dbReference type="PANTHER" id="PTHR10803">
    <property type="entry name" value="ARSENICAL PUMP-DRIVING ATPASE ARSENITE-TRANSLOCATING ATPASE"/>
    <property type="match status" value="1"/>
</dbReference>
<dbReference type="Pfam" id="PF17886">
    <property type="entry name" value="ArsA_HSP20"/>
    <property type="match status" value="1"/>
</dbReference>
<name>A0A938YMT2_9ACTN</name>
<accession>A0A938YMT2</accession>
<reference evidence="4" key="1">
    <citation type="submission" date="2021-01" db="EMBL/GenBank/DDBJ databases">
        <title>KCTC 19127 draft genome.</title>
        <authorList>
            <person name="An D."/>
        </authorList>
    </citation>
    <scope>NUCLEOTIDE SEQUENCE</scope>
    <source>
        <strain evidence="4">KCTC 19127</strain>
    </source>
</reference>
<dbReference type="InterPro" id="IPR025723">
    <property type="entry name" value="ArsA/GET3_ATPase-like"/>
</dbReference>
<dbReference type="GO" id="GO:0005524">
    <property type="term" value="F:ATP binding"/>
    <property type="evidence" value="ECO:0007669"/>
    <property type="project" value="InterPro"/>
</dbReference>
<dbReference type="InterPro" id="IPR040612">
    <property type="entry name" value="ArsA_HSP20-like"/>
</dbReference>
<dbReference type="InterPro" id="IPR008978">
    <property type="entry name" value="HSP20-like_chaperone"/>
</dbReference>
<dbReference type="PANTHER" id="PTHR10803:SF3">
    <property type="entry name" value="ATPASE GET3"/>
    <property type="match status" value="1"/>
</dbReference>
<dbReference type="Gene3D" id="2.60.40.790">
    <property type="match status" value="1"/>
</dbReference>
<dbReference type="GO" id="GO:0016887">
    <property type="term" value="F:ATP hydrolysis activity"/>
    <property type="evidence" value="ECO:0007669"/>
    <property type="project" value="InterPro"/>
</dbReference>
<comment type="similarity">
    <text evidence="1">Belongs to the arsA ATPase family.</text>
</comment>
<dbReference type="EMBL" id="JAERWL010000006">
    <property type="protein sequence ID" value="MBM9476089.1"/>
    <property type="molecule type" value="Genomic_DNA"/>
</dbReference>
<dbReference type="SUPFAM" id="SSF49764">
    <property type="entry name" value="HSP20-like chaperones"/>
    <property type="match status" value="1"/>
</dbReference>
<dbReference type="AlphaFoldDB" id="A0A938YMT2"/>
<dbReference type="CDD" id="cd02035">
    <property type="entry name" value="ArsA"/>
    <property type="match status" value="1"/>
</dbReference>
<dbReference type="InterPro" id="IPR016300">
    <property type="entry name" value="ATPase_ArsA/GET3"/>
</dbReference>
<evidence type="ECO:0000256" key="1">
    <source>
        <dbReference type="ARBA" id="ARBA00011040"/>
    </source>
</evidence>
<comment type="caution">
    <text evidence="4">The sequence shown here is derived from an EMBL/GenBank/DDBJ whole genome shotgun (WGS) entry which is preliminary data.</text>
</comment>
<dbReference type="InterPro" id="IPR027417">
    <property type="entry name" value="P-loop_NTPase"/>
</dbReference>
<gene>
    <name evidence="4" type="ORF">JL107_06505</name>
</gene>
<feature type="domain" description="ArsA/GET3 Anion-transporting ATPase-like" evidence="2">
    <location>
        <begin position="1"/>
        <end position="300"/>
    </location>
</feature>
<dbReference type="Pfam" id="PF02374">
    <property type="entry name" value="ArsA_ATPase"/>
    <property type="match status" value="1"/>
</dbReference>
<keyword evidence="5" id="KW-1185">Reference proteome</keyword>